<dbReference type="OrthoDB" id="9795306at2"/>
<evidence type="ECO:0000259" key="1">
    <source>
        <dbReference type="Pfam" id="PF06983"/>
    </source>
</evidence>
<evidence type="ECO:0000313" key="2">
    <source>
        <dbReference type="EMBL" id="RPF55219.1"/>
    </source>
</evidence>
<dbReference type="EMBL" id="RKRK01000004">
    <property type="protein sequence ID" value="RPF55219.1"/>
    <property type="molecule type" value="Genomic_DNA"/>
</dbReference>
<comment type="caution">
    <text evidence="2">The sequence shown here is derived from an EMBL/GenBank/DDBJ whole genome shotgun (WGS) entry which is preliminary data.</text>
</comment>
<dbReference type="InterPro" id="IPR029068">
    <property type="entry name" value="Glyas_Bleomycin-R_OHBP_Dase"/>
</dbReference>
<dbReference type="CDD" id="cd06588">
    <property type="entry name" value="PhnB_like"/>
    <property type="match status" value="1"/>
</dbReference>
<name>A0A3N5BE93_9BACL</name>
<dbReference type="PANTHER" id="PTHR33990">
    <property type="entry name" value="PROTEIN YJDN-RELATED"/>
    <property type="match status" value="1"/>
</dbReference>
<dbReference type="InterPro" id="IPR028973">
    <property type="entry name" value="PhnB-like"/>
</dbReference>
<gene>
    <name evidence="2" type="ORF">EDD62_1544</name>
</gene>
<sequence>MTQLIPYLTFENTKEALEYYESLFGAKNINRMPVSAEQAEHFGVEQSDADNSTMHAEFEILGHKLYAADRFGDDAEFTDAMKLSLSYDKTDKENSEAVKQLFKKVAGDTNSIVVAELDVQFWGGEFGAVKDKYGIHWMFNGN</sequence>
<dbReference type="Pfam" id="PF06983">
    <property type="entry name" value="3-dmu-9_3-mt"/>
    <property type="match status" value="1"/>
</dbReference>
<reference evidence="2 3" key="1">
    <citation type="submission" date="2018-11" db="EMBL/GenBank/DDBJ databases">
        <title>Genomic Encyclopedia of Type Strains, Phase IV (KMG-IV): sequencing the most valuable type-strain genomes for metagenomic binning, comparative biology and taxonomic classification.</title>
        <authorList>
            <person name="Goeker M."/>
        </authorList>
    </citation>
    <scope>NUCLEOTIDE SEQUENCE [LARGE SCALE GENOMIC DNA]</scope>
    <source>
        <strain evidence="2 3">DSM 29158</strain>
    </source>
</reference>
<keyword evidence="3" id="KW-1185">Reference proteome</keyword>
<evidence type="ECO:0000313" key="3">
    <source>
        <dbReference type="Proteomes" id="UP000277108"/>
    </source>
</evidence>
<dbReference type="PANTHER" id="PTHR33990:SF5">
    <property type="entry name" value="PHNB-LIKE DOMAIN-CONTAINING PROTEIN"/>
    <property type="match status" value="1"/>
</dbReference>
<dbReference type="SUPFAM" id="SSF54593">
    <property type="entry name" value="Glyoxalase/Bleomycin resistance protein/Dihydroxybiphenyl dioxygenase"/>
    <property type="match status" value="1"/>
</dbReference>
<proteinExistence type="predicted"/>
<dbReference type="Gene3D" id="3.10.180.10">
    <property type="entry name" value="2,3-Dihydroxybiphenyl 1,2-Dioxygenase, domain 1"/>
    <property type="match status" value="1"/>
</dbReference>
<feature type="domain" description="PhnB-like" evidence="1">
    <location>
        <begin position="3"/>
        <end position="137"/>
    </location>
</feature>
<dbReference type="Proteomes" id="UP000277108">
    <property type="component" value="Unassembled WGS sequence"/>
</dbReference>
<organism evidence="2 3">
    <name type="scientific">Abyssicoccus albus</name>
    <dbReference type="NCBI Taxonomy" id="1817405"/>
    <lineage>
        <taxon>Bacteria</taxon>
        <taxon>Bacillati</taxon>
        <taxon>Bacillota</taxon>
        <taxon>Bacilli</taxon>
        <taxon>Bacillales</taxon>
        <taxon>Abyssicoccaceae</taxon>
    </lineage>
</organism>
<protein>
    <submittedName>
        <fullName evidence="2">PhnB protein</fullName>
    </submittedName>
</protein>
<dbReference type="AlphaFoldDB" id="A0A3N5BE93"/>
<accession>A0A3N5BE93</accession>
<dbReference type="RefSeq" id="WP_123808287.1">
    <property type="nucleotide sequence ID" value="NZ_RKRK01000004.1"/>
</dbReference>